<accession>A0AAI8PBI5</accession>
<protein>
    <submittedName>
        <fullName evidence="1">Uncharacterized protein</fullName>
    </submittedName>
</protein>
<organism evidence="1 2">
    <name type="scientific">Pseudomonas parafulva</name>
    <dbReference type="NCBI Taxonomy" id="157782"/>
    <lineage>
        <taxon>Bacteria</taxon>
        <taxon>Pseudomonadati</taxon>
        <taxon>Pseudomonadota</taxon>
        <taxon>Gammaproteobacteria</taxon>
        <taxon>Pseudomonadales</taxon>
        <taxon>Pseudomonadaceae</taxon>
        <taxon>Pseudomonas</taxon>
    </lineage>
</organism>
<dbReference type="AlphaFoldDB" id="A0AAI8PBI5"/>
<proteinExistence type="predicted"/>
<gene>
    <name evidence="1" type="ORF">DZC75_10700</name>
</gene>
<reference evidence="1 2" key="1">
    <citation type="submission" date="2018-08" db="EMBL/GenBank/DDBJ databases">
        <authorList>
            <person name="Lee Y."/>
            <person name="Kakembo D."/>
        </authorList>
    </citation>
    <scope>NUCLEOTIDE SEQUENCE [LARGE SCALE GENOMIC DNA]</scope>
    <source>
        <strain evidence="1 2">JBCS1880</strain>
    </source>
</reference>
<dbReference type="EMBL" id="CP031641">
    <property type="protein sequence ID" value="AXO88442.1"/>
    <property type="molecule type" value="Genomic_DNA"/>
</dbReference>
<keyword evidence="2" id="KW-1185">Reference proteome</keyword>
<evidence type="ECO:0000313" key="1">
    <source>
        <dbReference type="EMBL" id="AXO88442.1"/>
    </source>
</evidence>
<dbReference type="Proteomes" id="UP000258127">
    <property type="component" value="Chromosome"/>
</dbReference>
<evidence type="ECO:0000313" key="2">
    <source>
        <dbReference type="Proteomes" id="UP000258127"/>
    </source>
</evidence>
<sequence length="60" mass="6237">MKIRALGPLTGASGEREKGEEFTVAKDYGEGLIARGYAEEVTEAAAAPAAKPSKADQAKE</sequence>
<dbReference type="RefSeq" id="WP_116888257.1">
    <property type="nucleotide sequence ID" value="NZ_CP031641.1"/>
</dbReference>
<name>A0AAI8PBI5_9PSED</name>